<dbReference type="Proteomes" id="UP000319663">
    <property type="component" value="Unassembled WGS sequence"/>
</dbReference>
<accession>A0A507R0U9</accession>
<protein>
    <submittedName>
        <fullName evidence="2">Uncharacterized protein</fullName>
    </submittedName>
</protein>
<dbReference type="AlphaFoldDB" id="A0A507R0U9"/>
<feature type="region of interest" description="Disordered" evidence="1">
    <location>
        <begin position="1"/>
        <end position="56"/>
    </location>
</feature>
<dbReference type="EMBL" id="VIFY01000036">
    <property type="protein sequence ID" value="TQB74035.1"/>
    <property type="molecule type" value="Genomic_DNA"/>
</dbReference>
<name>A0A507R0U9_MONPU</name>
<comment type="caution">
    <text evidence="2">The sequence shown here is derived from an EMBL/GenBank/DDBJ whole genome shotgun (WGS) entry which is preliminary data.</text>
</comment>
<proteinExistence type="predicted"/>
<evidence type="ECO:0000313" key="2">
    <source>
        <dbReference type="EMBL" id="TQB74035.1"/>
    </source>
</evidence>
<reference evidence="2 3" key="1">
    <citation type="submission" date="2019-06" db="EMBL/GenBank/DDBJ databases">
        <title>Wine fermentation using esterase from Monascus purpureus.</title>
        <authorList>
            <person name="Geng C."/>
            <person name="Zhang Y."/>
        </authorList>
    </citation>
    <scope>NUCLEOTIDE SEQUENCE [LARGE SCALE GENOMIC DNA]</scope>
    <source>
        <strain evidence="2">HQ1</strain>
    </source>
</reference>
<gene>
    <name evidence="2" type="ORF">MPDQ_005234</name>
</gene>
<organism evidence="2 3">
    <name type="scientific">Monascus purpureus</name>
    <name type="common">Red mold</name>
    <name type="synonym">Monascus anka</name>
    <dbReference type="NCBI Taxonomy" id="5098"/>
    <lineage>
        <taxon>Eukaryota</taxon>
        <taxon>Fungi</taxon>
        <taxon>Dikarya</taxon>
        <taxon>Ascomycota</taxon>
        <taxon>Pezizomycotina</taxon>
        <taxon>Eurotiomycetes</taxon>
        <taxon>Eurotiomycetidae</taxon>
        <taxon>Eurotiales</taxon>
        <taxon>Aspergillaceae</taxon>
        <taxon>Monascus</taxon>
    </lineage>
</organism>
<feature type="compositionally biased region" description="Basic and acidic residues" evidence="1">
    <location>
        <begin position="1"/>
        <end position="10"/>
    </location>
</feature>
<sequence>MSHLSPEGHRYPMGSGSYNRDGSMYDDRSRSRSRSRSAADRRHGSPGGIRSSLHGSNDLLTTVSALKDLLRTEDATIPGTEILDDASEVETEMTIVGGRRSLLRSTDEEDLRTEIAIARAIARRHMIAAAAVAVAASGEVETMARKAERL</sequence>
<evidence type="ECO:0000313" key="3">
    <source>
        <dbReference type="Proteomes" id="UP000319663"/>
    </source>
</evidence>
<evidence type="ECO:0000256" key="1">
    <source>
        <dbReference type="SAM" id="MobiDB-lite"/>
    </source>
</evidence>
<keyword evidence="3" id="KW-1185">Reference proteome</keyword>